<gene>
    <name evidence="1" type="ORF">M9R61_18895</name>
</gene>
<evidence type="ECO:0000313" key="1">
    <source>
        <dbReference type="EMBL" id="MCZ8535371.1"/>
    </source>
</evidence>
<proteinExistence type="predicted"/>
<accession>A0A9X3LEE9</accession>
<comment type="caution">
    <text evidence="1">The sequence shown here is derived from an EMBL/GenBank/DDBJ whole genome shotgun (WGS) entry which is preliminary data.</text>
</comment>
<evidence type="ECO:0000313" key="2">
    <source>
        <dbReference type="Proteomes" id="UP001152172"/>
    </source>
</evidence>
<name>A0A9X3LEE9_9BACI</name>
<keyword evidence="2" id="KW-1185">Reference proteome</keyword>
<protein>
    <submittedName>
        <fullName evidence="1">Uncharacterized protein</fullName>
    </submittedName>
</protein>
<dbReference type="RefSeq" id="WP_090562243.1">
    <property type="nucleotide sequence ID" value="NZ_CP189791.1"/>
</dbReference>
<dbReference type="Proteomes" id="UP001152172">
    <property type="component" value="Unassembled WGS sequence"/>
</dbReference>
<reference evidence="1" key="1">
    <citation type="submission" date="2022-05" db="EMBL/GenBank/DDBJ databases">
        <authorList>
            <person name="Colautti A."/>
            <person name="Iacumin L."/>
        </authorList>
    </citation>
    <scope>NUCLEOTIDE SEQUENCE</scope>
    <source>
        <strain evidence="1">DSM 30747</strain>
    </source>
</reference>
<dbReference type="EMBL" id="JAMKBI010000021">
    <property type="protein sequence ID" value="MCZ8535371.1"/>
    <property type="molecule type" value="Genomic_DNA"/>
</dbReference>
<sequence length="81" mass="9042">MTNEEINKLSNILLQSLYDYHFANNGGSYVLPKAMVNADLNSKLAIEYLIEKEYALDSGQGSDNLVLAITPKGMDYIKNNK</sequence>
<dbReference type="AlphaFoldDB" id="A0A9X3LEE9"/>
<organism evidence="1 2">
    <name type="scientific">Psychrobacillus psychrodurans</name>
    <dbReference type="NCBI Taxonomy" id="126157"/>
    <lineage>
        <taxon>Bacteria</taxon>
        <taxon>Bacillati</taxon>
        <taxon>Bacillota</taxon>
        <taxon>Bacilli</taxon>
        <taxon>Bacillales</taxon>
        <taxon>Bacillaceae</taxon>
        <taxon>Psychrobacillus</taxon>
    </lineage>
</organism>